<evidence type="ECO:0000313" key="3">
    <source>
        <dbReference type="Proteomes" id="UP000780801"/>
    </source>
</evidence>
<sequence length="110" mass="11996">MIRLGKGSYAEAGAEEQNETRRFAVHGDRTLELCAAQYWDSPGAHSVTIELTFPGIQISGSTGGPRVVFVNGNDHVTKLHVSAPIRRQEGLSPSISPPNRERDQGSWSRP</sequence>
<organism evidence="2 3">
    <name type="scientific">Lunasporangiospora selenospora</name>
    <dbReference type="NCBI Taxonomy" id="979761"/>
    <lineage>
        <taxon>Eukaryota</taxon>
        <taxon>Fungi</taxon>
        <taxon>Fungi incertae sedis</taxon>
        <taxon>Mucoromycota</taxon>
        <taxon>Mortierellomycotina</taxon>
        <taxon>Mortierellomycetes</taxon>
        <taxon>Mortierellales</taxon>
        <taxon>Mortierellaceae</taxon>
        <taxon>Lunasporangiospora</taxon>
    </lineage>
</organism>
<gene>
    <name evidence="2" type="ORF">BGW38_008134</name>
</gene>
<accession>A0A9P6FKZ7</accession>
<dbReference type="AlphaFoldDB" id="A0A9P6FKZ7"/>
<evidence type="ECO:0000313" key="2">
    <source>
        <dbReference type="EMBL" id="KAF9576564.1"/>
    </source>
</evidence>
<dbReference type="Proteomes" id="UP000780801">
    <property type="component" value="Unassembled WGS sequence"/>
</dbReference>
<evidence type="ECO:0000256" key="1">
    <source>
        <dbReference type="SAM" id="MobiDB-lite"/>
    </source>
</evidence>
<dbReference type="EMBL" id="JAABOA010005512">
    <property type="protein sequence ID" value="KAF9576564.1"/>
    <property type="molecule type" value="Genomic_DNA"/>
</dbReference>
<feature type="region of interest" description="Disordered" evidence="1">
    <location>
        <begin position="83"/>
        <end position="110"/>
    </location>
</feature>
<name>A0A9P6FKZ7_9FUNG</name>
<keyword evidence="3" id="KW-1185">Reference proteome</keyword>
<dbReference type="OrthoDB" id="10256524at2759"/>
<proteinExistence type="predicted"/>
<comment type="caution">
    <text evidence="2">The sequence shown here is derived from an EMBL/GenBank/DDBJ whole genome shotgun (WGS) entry which is preliminary data.</text>
</comment>
<protein>
    <submittedName>
        <fullName evidence="2">Uncharacterized protein</fullName>
    </submittedName>
</protein>
<reference evidence="2" key="1">
    <citation type="journal article" date="2020" name="Fungal Divers.">
        <title>Resolving the Mortierellaceae phylogeny through synthesis of multi-gene phylogenetics and phylogenomics.</title>
        <authorList>
            <person name="Vandepol N."/>
            <person name="Liber J."/>
            <person name="Desiro A."/>
            <person name="Na H."/>
            <person name="Kennedy M."/>
            <person name="Barry K."/>
            <person name="Grigoriev I.V."/>
            <person name="Miller A.N."/>
            <person name="O'Donnell K."/>
            <person name="Stajich J.E."/>
            <person name="Bonito G."/>
        </authorList>
    </citation>
    <scope>NUCLEOTIDE SEQUENCE</scope>
    <source>
        <strain evidence="2">KOD1015</strain>
    </source>
</reference>